<name>A0A1N6PAW4_9GAMM</name>
<dbReference type="PANTHER" id="PTHR38690">
    <property type="entry name" value="PROTEASE-RELATED"/>
    <property type="match status" value="1"/>
</dbReference>
<dbReference type="Proteomes" id="UP000186895">
    <property type="component" value="Unassembled WGS sequence"/>
</dbReference>
<proteinExistence type="predicted"/>
<evidence type="ECO:0000313" key="3">
    <source>
        <dbReference type="Proteomes" id="UP000186895"/>
    </source>
</evidence>
<dbReference type="AlphaFoldDB" id="A0A1N6PAW4"/>
<reference evidence="2 3" key="1">
    <citation type="submission" date="2017-01" db="EMBL/GenBank/DDBJ databases">
        <authorList>
            <person name="Mah S.A."/>
            <person name="Swanson W.J."/>
            <person name="Moy G.W."/>
            <person name="Vacquier V.D."/>
        </authorList>
    </citation>
    <scope>NUCLEOTIDE SEQUENCE [LARGE SCALE GENOMIC DNA]</scope>
    <source>
        <strain evidence="2 3">DSM 7027</strain>
    </source>
</reference>
<dbReference type="RefSeq" id="WP_076461146.1">
    <property type="nucleotide sequence ID" value="NZ_FTMN01000001.1"/>
</dbReference>
<gene>
    <name evidence="2" type="ORF">SAMN05421647_101905</name>
</gene>
<dbReference type="STRING" id="49186.SAMN05421647_101905"/>
<feature type="domain" description="YhdP central" evidence="1">
    <location>
        <begin position="3"/>
        <end position="831"/>
    </location>
</feature>
<dbReference type="InterPro" id="IPR025263">
    <property type="entry name" value="YhdP_central"/>
</dbReference>
<accession>A0A1N6PAW4</accession>
<dbReference type="PANTHER" id="PTHR38690:SF1">
    <property type="entry name" value="PROTEASE"/>
    <property type="match status" value="1"/>
</dbReference>
<protein>
    <recommendedName>
        <fullName evidence="1">YhdP central domain-containing protein</fullName>
    </recommendedName>
</protein>
<feature type="domain" description="YhdP central" evidence="1">
    <location>
        <begin position="849"/>
        <end position="1189"/>
    </location>
</feature>
<organism evidence="2 3">
    <name type="scientific">Marinobacterium stanieri</name>
    <dbReference type="NCBI Taxonomy" id="49186"/>
    <lineage>
        <taxon>Bacteria</taxon>
        <taxon>Pseudomonadati</taxon>
        <taxon>Pseudomonadota</taxon>
        <taxon>Gammaproteobacteria</taxon>
        <taxon>Oceanospirillales</taxon>
        <taxon>Oceanospirillaceae</taxon>
        <taxon>Marinobacterium</taxon>
    </lineage>
</organism>
<dbReference type="InterPro" id="IPR011836">
    <property type="entry name" value="YhdP"/>
</dbReference>
<evidence type="ECO:0000313" key="2">
    <source>
        <dbReference type="EMBL" id="SIQ01409.1"/>
    </source>
</evidence>
<dbReference type="Pfam" id="PF13116">
    <property type="entry name" value="YhdP"/>
    <property type="match status" value="2"/>
</dbReference>
<sequence>MRRHLSRAWWAFLLLLLLCALLLTGVRLLLNNVDHFRPQIQDYLAQRLGIELEIGQLEGHWSRAYPVLQVRDIRMRAGADSGPEGYLALEQVTLEFDPFGSLMSWLPIFQRFEVSGVVGRWHQRAGSWLHRPGASPQQPDSGMSASGWQTLSRLLLSQPYALIKDVELVLIPQQGRPLVVSPADLELENARQEHRLSGAVRMPQLGEQTEIDFILEASDLSEADPLGAHYQGYLDIRQLGPQLAQVLQPEWGLQGMQLDTRVWVEFNRHQLQQAQARIDLTELALDKPWPLPQTLAAMLSLQPQARGYQLQVNDLTWSSADKVVSVPKLVLHSPLVDKGLPQTLDLGVSSLDLAALGQWLAAASPDESLAARLATQLAPAGELHNLVLRKAADQPWSEFELIADLDQVQVEAWRGAPGLRGVSGRLEAGLGGGRIDLSSDNFAMHFPMLYPDGWHYQQAKGRVRWTLHETGVLVNSERLQLQDQSVQASGRFSIDLPFDREEQAELTLMIGMTDSDGLQAPVYTPEHEVGAGLHRWLKQAIQSGRLRQGGLLLRTGTRKLATPRRPVVQLFFDIEEAALAYQPGWPALEQADVFLMVRDGGLVVNIGQARLLNSDVTSGWAYLPPGSRELQVETRLSGPAEDVDYLLKNTPLAQQLGEGIQPWQLTEGATTLRLGLDIPLREQVPPKVRVAAQLEGVRLASERIGIAVTDIQGDVRFSSAKGLSAEGLNGVFLEQPVTAQIEAIGPGQQRLHLLGQTPVPALQSWLEWPALALAEGDVKWQAELDLCAETECSGLRLTSDLQGVELALPGRLKKSPEQLAPLSLAFGLQPSFQLRDGRMQLPVRADDEAMQVELKGTAEAAVAVNLAHRLAKGAVRIAPEKPIAVDLEHLQLDLVRDIPASGASSEPSETEQEIDKQGYESINASQLPAMDIAISHLDLGEKPLGDWRFQLRPHEKGLSIRQLEAHLEQVIMNGELHWRQHQTAPETLLQLNLAADDIGRLLQQWGYGRVLESSEVKGDLALNWPGAPWAFSLADINGEFEFETGQARLIETAETSNFLRVFGILNFNSLARRLRLDFSDLLQKGVSFDRIKGHYVIEQGVARTESPLTLEGPSANMSLSGQVDLGTRELDQAVEVALPLSSNAPFAAILLGAPQVAGAAFVIDKLIGDQLQRFTSLRYTLKGDWNDPEFKLQPTQSAP</sequence>
<dbReference type="eggNOG" id="COG3164">
    <property type="taxonomic scope" value="Bacteria"/>
</dbReference>
<keyword evidence="3" id="KW-1185">Reference proteome</keyword>
<dbReference type="EMBL" id="FTMN01000001">
    <property type="protein sequence ID" value="SIQ01409.1"/>
    <property type="molecule type" value="Genomic_DNA"/>
</dbReference>
<evidence type="ECO:0000259" key="1">
    <source>
        <dbReference type="Pfam" id="PF13116"/>
    </source>
</evidence>